<evidence type="ECO:0000256" key="8">
    <source>
        <dbReference type="SAM" id="Phobius"/>
    </source>
</evidence>
<keyword evidence="5 8" id="KW-1133">Transmembrane helix</keyword>
<dbReference type="InterPro" id="IPR023090">
    <property type="entry name" value="UPF0702_alpha/beta_dom_sf"/>
</dbReference>
<evidence type="ECO:0000259" key="10">
    <source>
        <dbReference type="Pfam" id="PF20730"/>
    </source>
</evidence>
<dbReference type="Proteomes" id="UP000182945">
    <property type="component" value="Chromosome"/>
</dbReference>
<evidence type="ECO:0000256" key="5">
    <source>
        <dbReference type="ARBA" id="ARBA00022989"/>
    </source>
</evidence>
<dbReference type="Proteomes" id="UP000621631">
    <property type="component" value="Unassembled WGS sequence"/>
</dbReference>
<evidence type="ECO:0000256" key="2">
    <source>
        <dbReference type="ARBA" id="ARBA00006448"/>
    </source>
</evidence>
<dbReference type="RefSeq" id="WP_019377307.1">
    <property type="nucleotide sequence ID" value="NZ_CP017962.1"/>
</dbReference>
<dbReference type="InterPro" id="IPR048454">
    <property type="entry name" value="YetF_N"/>
</dbReference>
<keyword evidence="3" id="KW-1003">Cell membrane</keyword>
<evidence type="ECO:0000313" key="11">
    <source>
        <dbReference type="EMBL" id="APC47877.1"/>
    </source>
</evidence>
<evidence type="ECO:0000313" key="13">
    <source>
        <dbReference type="Proteomes" id="UP000182945"/>
    </source>
</evidence>
<feature type="transmembrane region" description="Helical" evidence="8">
    <location>
        <begin position="6"/>
        <end position="26"/>
    </location>
</feature>
<dbReference type="EMBL" id="CP017962">
    <property type="protein sequence ID" value="APC47877.1"/>
    <property type="molecule type" value="Genomic_DNA"/>
</dbReference>
<dbReference type="GeneID" id="71514069"/>
<dbReference type="PANTHER" id="PTHR34582">
    <property type="entry name" value="UPF0702 TRANSMEMBRANE PROTEIN YCAP"/>
    <property type="match status" value="1"/>
</dbReference>
<evidence type="ECO:0000256" key="7">
    <source>
        <dbReference type="SAM" id="Coils"/>
    </source>
</evidence>
<dbReference type="Pfam" id="PF20730">
    <property type="entry name" value="YetF_N"/>
    <property type="match status" value="1"/>
</dbReference>
<evidence type="ECO:0000313" key="12">
    <source>
        <dbReference type="EMBL" id="MBD1224100.1"/>
    </source>
</evidence>
<evidence type="ECO:0000259" key="9">
    <source>
        <dbReference type="Pfam" id="PF04239"/>
    </source>
</evidence>
<feature type="coiled-coil region" evidence="7">
    <location>
        <begin position="244"/>
        <end position="280"/>
    </location>
</feature>
<dbReference type="AlphaFoldDB" id="A0AAC9IZJ5"/>
<evidence type="ECO:0000256" key="1">
    <source>
        <dbReference type="ARBA" id="ARBA00004651"/>
    </source>
</evidence>
<protein>
    <submittedName>
        <fullName evidence="11">DUF421 domain-containing protein</fullName>
    </submittedName>
</protein>
<comment type="similarity">
    <text evidence="2">Belongs to the UPF0702 family.</text>
</comment>
<dbReference type="InterPro" id="IPR012452">
    <property type="entry name" value="DUF1657"/>
</dbReference>
<dbReference type="EMBL" id="JACWEZ010000013">
    <property type="protein sequence ID" value="MBD1224100.1"/>
    <property type="molecule type" value="Genomic_DNA"/>
</dbReference>
<keyword evidence="6 8" id="KW-0472">Membrane</keyword>
<accession>A0AAC9IZJ5</accession>
<keyword evidence="4 8" id="KW-0812">Transmembrane</keyword>
<dbReference type="Gene3D" id="3.30.240.20">
    <property type="entry name" value="bsu07140 like domains"/>
    <property type="match status" value="2"/>
</dbReference>
<feature type="domain" description="YetF C-terminal" evidence="9">
    <location>
        <begin position="82"/>
        <end position="215"/>
    </location>
</feature>
<sequence length="286" mass="32164">MPELVVILIRSVWAFLLLLLMTRIMGKKQLSQLTFFDYCVGITIGSIAATMSVDQNVKIANGLISLLIWGLFPILLAVIGLKSRSFLHITDGKPAIVIKNGEILENSMKKNQLAIDELMMLLREKSVFKVADVEMAVLETNGELSVMKKTEQEPITPFMLGMKLEKEHAPTLLVADGHVLSKNLHTLGYTEEWLMGEMEKQGAFRIEDVFLAQVDSTGSLFIDMYKEQSKQNTVRSKPLLAANLKKLQAELESYAIETQNQEAKEMYAQQASKLQQVIDQTLPYLK</sequence>
<feature type="transmembrane region" description="Helical" evidence="8">
    <location>
        <begin position="59"/>
        <end position="81"/>
    </location>
</feature>
<dbReference type="Pfam" id="PF07870">
    <property type="entry name" value="DUF1657"/>
    <property type="match status" value="1"/>
</dbReference>
<evidence type="ECO:0000313" key="14">
    <source>
        <dbReference type="Proteomes" id="UP000621631"/>
    </source>
</evidence>
<dbReference type="GO" id="GO:0005886">
    <property type="term" value="C:plasma membrane"/>
    <property type="evidence" value="ECO:0007669"/>
    <property type="project" value="UniProtKB-SubCell"/>
</dbReference>
<evidence type="ECO:0000256" key="4">
    <source>
        <dbReference type="ARBA" id="ARBA00022692"/>
    </source>
</evidence>
<comment type="subcellular location">
    <subcellularLocation>
        <location evidence="1">Cell membrane</location>
        <topology evidence="1">Multi-pass membrane protein</topology>
    </subcellularLocation>
</comment>
<dbReference type="KEGG" id="vhl:BME96_06695"/>
<dbReference type="PANTHER" id="PTHR34582:SF7">
    <property type="entry name" value="UPF0702 TRANSMEMBRANE PROTEIN YDFS"/>
    <property type="match status" value="1"/>
</dbReference>
<keyword evidence="14" id="KW-1185">Reference proteome</keyword>
<feature type="domain" description="YetF-like N-terminal transmembrane" evidence="10">
    <location>
        <begin position="7"/>
        <end position="78"/>
    </location>
</feature>
<gene>
    <name evidence="11" type="ORF">BME96_06695</name>
    <name evidence="12" type="ORF">IC602_15940</name>
</gene>
<keyword evidence="7" id="KW-0175">Coiled coil</keyword>
<dbReference type="InterPro" id="IPR007353">
    <property type="entry name" value="DUF421"/>
</dbReference>
<evidence type="ECO:0000256" key="6">
    <source>
        <dbReference type="ARBA" id="ARBA00023136"/>
    </source>
</evidence>
<reference evidence="12 14" key="2">
    <citation type="submission" date="2020-09" db="EMBL/GenBank/DDBJ databases">
        <title>Draft Genome Sequences of Oil-Oxidizing Bacteria Halomonas titanicae, Marinobacter lutaoensis, and Virgibacillus halodenitrificans Isolated from Highly Saline Environments.</title>
        <authorList>
            <person name="Grouzdev D.S."/>
            <person name="Sokolova D.S."/>
            <person name="Semenova E.M."/>
            <person name="Borzenkov I.A."/>
            <person name="Bidzhieva S.K."/>
            <person name="Poltaraus A.B."/>
            <person name="Nazina T.N."/>
        </authorList>
    </citation>
    <scope>NUCLEOTIDE SEQUENCE [LARGE SCALE GENOMIC DNA]</scope>
    <source>
        <strain evidence="12 14">VKM B-3472D</strain>
    </source>
</reference>
<dbReference type="Pfam" id="PF04239">
    <property type="entry name" value="DUF421"/>
    <property type="match status" value="1"/>
</dbReference>
<reference evidence="11 13" key="1">
    <citation type="submission" date="2016-11" db="EMBL/GenBank/DDBJ databases">
        <title>Complete genome sequencing of Virgibacillus halodenitrificans PDB-F2.</title>
        <authorList>
            <person name="Sun Z."/>
            <person name="Zhou Y."/>
            <person name="Li H."/>
        </authorList>
    </citation>
    <scope>NUCLEOTIDE SEQUENCE [LARGE SCALE GENOMIC DNA]</scope>
    <source>
        <strain evidence="11 13">PDB-F2</strain>
    </source>
</reference>
<name>A0AAC9IZJ5_VIRHA</name>
<proteinExistence type="inferred from homology"/>
<organism evidence="11 13">
    <name type="scientific">Virgibacillus halodenitrificans</name>
    <name type="common">Bacillus halodenitrificans</name>
    <dbReference type="NCBI Taxonomy" id="1482"/>
    <lineage>
        <taxon>Bacteria</taxon>
        <taxon>Bacillati</taxon>
        <taxon>Bacillota</taxon>
        <taxon>Bacilli</taxon>
        <taxon>Bacillales</taxon>
        <taxon>Bacillaceae</taxon>
        <taxon>Virgibacillus</taxon>
    </lineage>
</organism>
<evidence type="ECO:0000256" key="3">
    <source>
        <dbReference type="ARBA" id="ARBA00022475"/>
    </source>
</evidence>